<keyword evidence="3" id="KW-1185">Reference proteome</keyword>
<sequence>MLRFLSRRRGRNVQKTTQNTTAPERLIPNKHLVQCKVILLDGTDLSIDLSIVVLLIYRLGLCPEL</sequence>
<dbReference type="EMBL" id="CAJPIN010007746">
    <property type="protein sequence ID" value="CAG2058675.1"/>
    <property type="molecule type" value="Genomic_DNA"/>
</dbReference>
<evidence type="ECO:0000313" key="3">
    <source>
        <dbReference type="Proteomes" id="UP001153148"/>
    </source>
</evidence>
<comment type="caution">
    <text evidence="2">The sequence shown here is derived from an EMBL/GenBank/DDBJ whole genome shotgun (WGS) entry which is preliminary data.</text>
</comment>
<gene>
    <name evidence="2" type="ORF">TPAB3V08_LOCUS5644</name>
</gene>
<feature type="compositionally biased region" description="Basic residues" evidence="1">
    <location>
        <begin position="1"/>
        <end position="12"/>
    </location>
</feature>
<name>A0ABN7NWN7_TIMPD</name>
<feature type="region of interest" description="Disordered" evidence="1">
    <location>
        <begin position="1"/>
        <end position="21"/>
    </location>
</feature>
<organism evidence="2 3">
    <name type="scientific">Timema podura</name>
    <name type="common">Walking stick</name>
    <dbReference type="NCBI Taxonomy" id="61482"/>
    <lineage>
        <taxon>Eukaryota</taxon>
        <taxon>Metazoa</taxon>
        <taxon>Ecdysozoa</taxon>
        <taxon>Arthropoda</taxon>
        <taxon>Hexapoda</taxon>
        <taxon>Insecta</taxon>
        <taxon>Pterygota</taxon>
        <taxon>Neoptera</taxon>
        <taxon>Polyneoptera</taxon>
        <taxon>Phasmatodea</taxon>
        <taxon>Timematodea</taxon>
        <taxon>Timematoidea</taxon>
        <taxon>Timematidae</taxon>
        <taxon>Timema</taxon>
    </lineage>
</organism>
<proteinExistence type="predicted"/>
<evidence type="ECO:0000313" key="2">
    <source>
        <dbReference type="EMBL" id="CAG2058675.1"/>
    </source>
</evidence>
<reference evidence="2" key="1">
    <citation type="submission" date="2021-03" db="EMBL/GenBank/DDBJ databases">
        <authorList>
            <person name="Tran Van P."/>
        </authorList>
    </citation>
    <scope>NUCLEOTIDE SEQUENCE</scope>
</reference>
<accession>A0ABN7NWN7</accession>
<evidence type="ECO:0000256" key="1">
    <source>
        <dbReference type="SAM" id="MobiDB-lite"/>
    </source>
</evidence>
<dbReference type="Proteomes" id="UP001153148">
    <property type="component" value="Unassembled WGS sequence"/>
</dbReference>
<protein>
    <submittedName>
        <fullName evidence="2">Uncharacterized protein</fullName>
    </submittedName>
</protein>